<proteinExistence type="predicted"/>
<gene>
    <name evidence="3" type="ORF">KHLLAP_LOCUS12291</name>
</gene>
<evidence type="ECO:0000313" key="4">
    <source>
        <dbReference type="Proteomes" id="UP001295740"/>
    </source>
</evidence>
<dbReference type="EMBL" id="CAUWAG010000018">
    <property type="protein sequence ID" value="CAJ2511823.1"/>
    <property type="molecule type" value="Genomic_DNA"/>
</dbReference>
<feature type="region of interest" description="Disordered" evidence="1">
    <location>
        <begin position="17"/>
        <end position="78"/>
    </location>
</feature>
<name>A0AAI8YP10_9PEZI</name>
<evidence type="ECO:0000256" key="2">
    <source>
        <dbReference type="SAM" id="SignalP"/>
    </source>
</evidence>
<comment type="caution">
    <text evidence="3">The sequence shown here is derived from an EMBL/GenBank/DDBJ whole genome shotgun (WGS) entry which is preliminary data.</text>
</comment>
<dbReference type="Proteomes" id="UP001295740">
    <property type="component" value="Unassembled WGS sequence"/>
</dbReference>
<feature type="compositionally biased region" description="Polar residues" evidence="1">
    <location>
        <begin position="66"/>
        <end position="75"/>
    </location>
</feature>
<evidence type="ECO:0000256" key="1">
    <source>
        <dbReference type="SAM" id="MobiDB-lite"/>
    </source>
</evidence>
<feature type="chain" id="PRO_5042593290" evidence="2">
    <location>
        <begin position="19"/>
        <end position="115"/>
    </location>
</feature>
<evidence type="ECO:0000313" key="3">
    <source>
        <dbReference type="EMBL" id="CAJ2511823.1"/>
    </source>
</evidence>
<keyword evidence="4" id="KW-1185">Reference proteome</keyword>
<dbReference type="AlphaFoldDB" id="A0AAI8YP10"/>
<reference evidence="3" key="1">
    <citation type="submission" date="2023-10" db="EMBL/GenBank/DDBJ databases">
        <authorList>
            <person name="Hackl T."/>
        </authorList>
    </citation>
    <scope>NUCLEOTIDE SEQUENCE</scope>
</reference>
<keyword evidence="2" id="KW-0732">Signal</keyword>
<protein>
    <submittedName>
        <fullName evidence="3">Uu.00g074480.m01.CDS01</fullName>
    </submittedName>
</protein>
<accession>A0AAI8YP10</accession>
<organism evidence="3 4">
    <name type="scientific">Anthostomella pinea</name>
    <dbReference type="NCBI Taxonomy" id="933095"/>
    <lineage>
        <taxon>Eukaryota</taxon>
        <taxon>Fungi</taxon>
        <taxon>Dikarya</taxon>
        <taxon>Ascomycota</taxon>
        <taxon>Pezizomycotina</taxon>
        <taxon>Sordariomycetes</taxon>
        <taxon>Xylariomycetidae</taxon>
        <taxon>Xylariales</taxon>
        <taxon>Xylariaceae</taxon>
        <taxon>Anthostomella</taxon>
    </lineage>
</organism>
<feature type="signal peptide" evidence="2">
    <location>
        <begin position="1"/>
        <end position="18"/>
    </location>
</feature>
<sequence>MRFSLFIVAATALTGTQAAVASRPPATRRGSGHSPGLFHDSGAEDTVDACAMGDSDADESSKLRRASSSKVSQKRGTVERRWTVAGTLQIGRMWCKACDGTSDDCRCPAGSNPAV</sequence>